<dbReference type="InterPro" id="IPR017853">
    <property type="entry name" value="GH"/>
</dbReference>
<protein>
    <recommendedName>
        <fullName evidence="5">Outer surface protein</fullName>
    </recommendedName>
</protein>
<name>F0GV84_9FIRM</name>
<dbReference type="Pfam" id="PF19200">
    <property type="entry name" value="MupG_N"/>
    <property type="match status" value="1"/>
</dbReference>
<dbReference type="eggNOG" id="COG3589">
    <property type="taxonomic scope" value="Bacteria"/>
</dbReference>
<dbReference type="Gene3D" id="2.40.100.10">
    <property type="entry name" value="Cyclophilin-like"/>
    <property type="match status" value="1"/>
</dbReference>
<organism evidence="3 4">
    <name type="scientific">Anaerococcus prevotii ACS-065-V-Col13</name>
    <dbReference type="NCBI Taxonomy" id="879305"/>
    <lineage>
        <taxon>Bacteria</taxon>
        <taxon>Bacillati</taxon>
        <taxon>Bacillota</taxon>
        <taxon>Tissierellia</taxon>
        <taxon>Tissierellales</taxon>
        <taxon>Peptoniphilaceae</taxon>
        <taxon>Anaerococcus</taxon>
    </lineage>
</organism>
<dbReference type="STRING" id="879305.HMPREF9290_1177"/>
<dbReference type="Gene3D" id="3.20.20.70">
    <property type="entry name" value="Aldolase class I"/>
    <property type="match status" value="1"/>
</dbReference>
<evidence type="ECO:0008006" key="5">
    <source>
        <dbReference type="Google" id="ProtNLM"/>
    </source>
</evidence>
<comment type="caution">
    <text evidence="3">The sequence shown here is derived from an EMBL/GenBank/DDBJ whole genome shotgun (WGS) entry which is preliminary data.</text>
</comment>
<evidence type="ECO:0000313" key="4">
    <source>
        <dbReference type="Proteomes" id="UP000005286"/>
    </source>
</evidence>
<feature type="domain" description="6-phospho-N-acetylmuramidase N-terminal" evidence="2">
    <location>
        <begin position="5"/>
        <end position="239"/>
    </location>
</feature>
<dbReference type="InterPro" id="IPR013785">
    <property type="entry name" value="Aldolase_TIM"/>
</dbReference>
<accession>F0GV84</accession>
<proteinExistence type="predicted"/>
<dbReference type="PATRIC" id="fig|879305.3.peg.717"/>
<dbReference type="InterPro" id="IPR008589">
    <property type="entry name" value="MupG"/>
</dbReference>
<dbReference type="AlphaFoldDB" id="F0GV84"/>
<dbReference type="InterPro" id="IPR043894">
    <property type="entry name" value="MupG_C"/>
</dbReference>
<dbReference type="SUPFAM" id="SSF51445">
    <property type="entry name" value="(Trans)glycosidases"/>
    <property type="match status" value="1"/>
</dbReference>
<reference evidence="3 4" key="1">
    <citation type="submission" date="2011-01" db="EMBL/GenBank/DDBJ databases">
        <authorList>
            <person name="Durkin A.S."/>
            <person name="Madupu R."/>
            <person name="Torralba M."/>
            <person name="Gillis M."/>
            <person name="Methe B."/>
            <person name="Sutton G."/>
            <person name="Nelson K.E."/>
        </authorList>
    </citation>
    <scope>NUCLEOTIDE SEQUENCE [LARGE SCALE GENOMIC DNA]</scope>
    <source>
        <strain evidence="3 4">ACS-065-V-Col13</strain>
    </source>
</reference>
<evidence type="ECO:0000313" key="3">
    <source>
        <dbReference type="EMBL" id="EGC82272.1"/>
    </source>
</evidence>
<dbReference type="EMBL" id="AEXM01000013">
    <property type="protein sequence ID" value="EGC82272.1"/>
    <property type="molecule type" value="Genomic_DNA"/>
</dbReference>
<sequence>MKHTLGISVYPDISPLEDIKKYIELSSKYGFKKIFSSMFSVEGSKEEVLDYFEELIAFSHKHGMVVDLDVNPDLFKRLDASIDDLSVFSEIGVDILRMDQSFGKDKDFELMNNKYGIDIEFNSNIKVVDGLVKAGANPEDILVCYNFYPQRYTGFGWDVFREMSAELKSYGDVNIGAFVSSNNENTHGVWDSKDGLPTVERLRYLPIDTQSRILLATGLINDIIIGNAYASEDELKSLKEVYDNHSFDICNEGLKESIESGTFTVNSSQIIQLKPDFYEKVSDVEKDILYNFAPHISVERNNGFIWRSRMSRIKDERAIEPRTSDKKYFDRGDVLIVNDNYRHYAGEVEIVLGKVENDGERNLVARIKEDELMMLGLIDSGILVKFIK</sequence>
<dbReference type="RefSeq" id="WP_004834689.1">
    <property type="nucleotide sequence ID" value="NZ_AEXM01000013.1"/>
</dbReference>
<dbReference type="Pfam" id="PF05913">
    <property type="entry name" value="MupG_C"/>
    <property type="match status" value="1"/>
</dbReference>
<dbReference type="PANTHER" id="PTHR38435">
    <property type="match status" value="1"/>
</dbReference>
<dbReference type="SUPFAM" id="SSF50891">
    <property type="entry name" value="Cyclophilin-like"/>
    <property type="match status" value="1"/>
</dbReference>
<dbReference type="InterPro" id="IPR029000">
    <property type="entry name" value="Cyclophilin-like_dom_sf"/>
</dbReference>
<dbReference type="InterPro" id="IPR043797">
    <property type="entry name" value="MupG_N"/>
</dbReference>
<keyword evidence="4" id="KW-1185">Reference proteome</keyword>
<gene>
    <name evidence="3" type="ORF">HMPREF9290_1177</name>
</gene>
<dbReference type="Proteomes" id="UP000005286">
    <property type="component" value="Unassembled WGS sequence"/>
</dbReference>
<evidence type="ECO:0000259" key="1">
    <source>
        <dbReference type="Pfam" id="PF05913"/>
    </source>
</evidence>
<dbReference type="PANTHER" id="PTHR38435:SF1">
    <property type="entry name" value="DUF871 DOMAIN-CONTAINING PROTEIN"/>
    <property type="match status" value="1"/>
</dbReference>
<evidence type="ECO:0000259" key="2">
    <source>
        <dbReference type="Pfam" id="PF19200"/>
    </source>
</evidence>
<feature type="domain" description="6-phospho-N-acetylmuramidase C-terminal" evidence="1">
    <location>
        <begin position="271"/>
        <end position="386"/>
    </location>
</feature>